<reference evidence="1 2" key="1">
    <citation type="journal article" date="2016" name="Nat. Commun.">
        <title>Ectomycorrhizal ecology is imprinted in the genome of the dominant symbiotic fungus Cenococcum geophilum.</title>
        <authorList>
            <consortium name="DOE Joint Genome Institute"/>
            <person name="Peter M."/>
            <person name="Kohler A."/>
            <person name="Ohm R.A."/>
            <person name="Kuo A."/>
            <person name="Krutzmann J."/>
            <person name="Morin E."/>
            <person name="Arend M."/>
            <person name="Barry K.W."/>
            <person name="Binder M."/>
            <person name="Choi C."/>
            <person name="Clum A."/>
            <person name="Copeland A."/>
            <person name="Grisel N."/>
            <person name="Haridas S."/>
            <person name="Kipfer T."/>
            <person name="LaButti K."/>
            <person name="Lindquist E."/>
            <person name="Lipzen A."/>
            <person name="Maire R."/>
            <person name="Meier B."/>
            <person name="Mihaltcheva S."/>
            <person name="Molinier V."/>
            <person name="Murat C."/>
            <person name="Poggeler S."/>
            <person name="Quandt C.A."/>
            <person name="Sperisen C."/>
            <person name="Tritt A."/>
            <person name="Tisserant E."/>
            <person name="Crous P.W."/>
            <person name="Henrissat B."/>
            <person name="Nehls U."/>
            <person name="Egli S."/>
            <person name="Spatafora J.W."/>
            <person name="Grigoriev I.V."/>
            <person name="Martin F.M."/>
        </authorList>
    </citation>
    <scope>NUCLEOTIDE SEQUENCE [LARGE SCALE GENOMIC DNA]</scope>
    <source>
        <strain evidence="1 2">CBS 459.81</strain>
    </source>
</reference>
<gene>
    <name evidence="1" type="ORF">K432DRAFT_430660</name>
</gene>
<dbReference type="InterPro" id="IPR032675">
    <property type="entry name" value="LRR_dom_sf"/>
</dbReference>
<keyword evidence="2" id="KW-1185">Reference proteome</keyword>
<dbReference type="Proteomes" id="UP000250266">
    <property type="component" value="Unassembled WGS sequence"/>
</dbReference>
<sequence>MITQSSAIFKIPVEIRLDIYALVGEDSDYQLQTPLLRVCHQIRAEALPTVLNAQRKSFHNVDKLSRWTSNGYPHLLQHWGDISLTLEEDSLRALRKDAYQQAETASTPHGLVARYRELLNQLSEEDRTSPLRPEWYRDYTDSGNDDHDNSGPGKVEELISSLAAVRKIKFLWMYMGMSWRLNWPPDSPVPDFSVEYQLSVEVISHYMKNLRQLVLQFDNCRCQALVSLDFLKGLGNLRSLSFSGYSKSTPEETLELLRCLEHFEELKIFPGGSKSSIPKNTDMVSITPHVIRHLRPLKSLDIAVVDTTRECPFLTTAMIAALYQHTESLEKLHLSWDDWDTKFDMEFPLDAAVFEEVVGLVAALSRVKNLYLCFRLPPEYKEFDIKAMVPESAVNPYTNFRFEDHVKIPYVMKYVWGG</sequence>
<dbReference type="AlphaFoldDB" id="A0A8E2DXG5"/>
<evidence type="ECO:0000313" key="1">
    <source>
        <dbReference type="EMBL" id="OCK73301.1"/>
    </source>
</evidence>
<dbReference type="Gene3D" id="3.80.10.10">
    <property type="entry name" value="Ribonuclease Inhibitor"/>
    <property type="match status" value="1"/>
</dbReference>
<dbReference type="EMBL" id="KV745838">
    <property type="protein sequence ID" value="OCK73301.1"/>
    <property type="molecule type" value="Genomic_DNA"/>
</dbReference>
<dbReference type="SUPFAM" id="SSF52047">
    <property type="entry name" value="RNI-like"/>
    <property type="match status" value="1"/>
</dbReference>
<dbReference type="OrthoDB" id="4413570at2759"/>
<organism evidence="1 2">
    <name type="scientific">Lepidopterella palustris CBS 459.81</name>
    <dbReference type="NCBI Taxonomy" id="1314670"/>
    <lineage>
        <taxon>Eukaryota</taxon>
        <taxon>Fungi</taxon>
        <taxon>Dikarya</taxon>
        <taxon>Ascomycota</taxon>
        <taxon>Pezizomycotina</taxon>
        <taxon>Dothideomycetes</taxon>
        <taxon>Pleosporomycetidae</taxon>
        <taxon>Mytilinidiales</taxon>
        <taxon>Argynnaceae</taxon>
        <taxon>Lepidopterella</taxon>
    </lineage>
</organism>
<evidence type="ECO:0000313" key="2">
    <source>
        <dbReference type="Proteomes" id="UP000250266"/>
    </source>
</evidence>
<name>A0A8E2DXG5_9PEZI</name>
<protein>
    <submittedName>
        <fullName evidence="1">Uncharacterized protein</fullName>
    </submittedName>
</protein>
<accession>A0A8E2DXG5</accession>
<proteinExistence type="predicted"/>